<sequence>MNTTGRDSFSLTQNDTISSINSVGNTSRPKQYMFSGEIGNVQSLIPILNSICIKQKAVLLITEKGLKITCEEDSRAVQANAFIDRNIFYKYNLNNNIPQSLCFKMSDLLATLSALLSSSNNEQVSGSHSSSRLQIKYETADRLKLQLINGSRSAMAYIHTYHPPKLIVFSMSFVNKIILDASVLIDFWRSSDKLSRYLHIKMGNDEEPFFELATESSRGQFVTKVAAHSSHVEHYECTVPVSCRYEMSMMHFTVRPLLFATKISILMDSSNLMQIQYLIRLDNVKNKTRQSDRNNRNLFIDSSTSQQVVSISQEVQKCIVEYYIYSTVE</sequence>
<comment type="caution">
    <text evidence="6">The sequence shown here is derived from an EMBL/GenBank/DDBJ whole genome shotgun (WGS) entry which is preliminary data.</text>
</comment>
<dbReference type="PANTHER" id="PTHR10870:SF0">
    <property type="entry name" value="CELL CYCLE CHECKPOINT PROTEIN RAD1"/>
    <property type="match status" value="1"/>
</dbReference>
<dbReference type="OMA" id="GLAGICH"/>
<dbReference type="InterPro" id="IPR003021">
    <property type="entry name" value="Rad1_Rec1_Rad17"/>
</dbReference>
<dbReference type="EMBL" id="JAPWDV010000001">
    <property type="protein sequence ID" value="KAJ6222624.1"/>
    <property type="molecule type" value="Genomic_DNA"/>
</dbReference>
<accession>A0A9Q0RQA8</accession>
<keyword evidence="7" id="KW-1185">Reference proteome</keyword>
<reference evidence="6" key="1">
    <citation type="submission" date="2022-12" db="EMBL/GenBank/DDBJ databases">
        <title>Genome assemblies of Blomia tropicalis.</title>
        <authorList>
            <person name="Cui Y."/>
        </authorList>
    </citation>
    <scope>NUCLEOTIDE SEQUENCE</scope>
    <source>
        <tissue evidence="6">Adult mites</tissue>
    </source>
</reference>
<comment type="subcellular location">
    <subcellularLocation>
        <location evidence="1">Nucleus</location>
    </subcellularLocation>
</comment>
<dbReference type="Gene3D" id="3.70.10.10">
    <property type="match status" value="1"/>
</dbReference>
<protein>
    <submittedName>
        <fullName evidence="6">Uncharacterized protein</fullName>
    </submittedName>
</protein>
<evidence type="ECO:0000313" key="7">
    <source>
        <dbReference type="Proteomes" id="UP001142055"/>
    </source>
</evidence>
<dbReference type="PRINTS" id="PR01245">
    <property type="entry name" value="RAD1REC1"/>
</dbReference>
<evidence type="ECO:0000313" key="6">
    <source>
        <dbReference type="EMBL" id="KAJ6222624.1"/>
    </source>
</evidence>
<dbReference type="Pfam" id="PF02144">
    <property type="entry name" value="Rad1"/>
    <property type="match status" value="1"/>
</dbReference>
<proteinExistence type="inferred from homology"/>
<comment type="similarity">
    <text evidence="2">Belongs to the rad1 family.</text>
</comment>
<dbReference type="GO" id="GO:0030896">
    <property type="term" value="C:checkpoint clamp complex"/>
    <property type="evidence" value="ECO:0007669"/>
    <property type="project" value="TreeGrafter"/>
</dbReference>
<gene>
    <name evidence="6" type="ORF">RDWZM_001169</name>
</gene>
<evidence type="ECO:0000256" key="2">
    <source>
        <dbReference type="ARBA" id="ARBA00010991"/>
    </source>
</evidence>
<dbReference type="GO" id="GO:0000077">
    <property type="term" value="P:DNA damage checkpoint signaling"/>
    <property type="evidence" value="ECO:0007669"/>
    <property type="project" value="InterPro"/>
</dbReference>
<keyword evidence="3" id="KW-0227">DNA damage</keyword>
<keyword evidence="4" id="KW-0234">DNA repair</keyword>
<evidence type="ECO:0000256" key="4">
    <source>
        <dbReference type="ARBA" id="ARBA00023204"/>
    </source>
</evidence>
<evidence type="ECO:0000256" key="1">
    <source>
        <dbReference type="ARBA" id="ARBA00004123"/>
    </source>
</evidence>
<organism evidence="6 7">
    <name type="scientific">Blomia tropicalis</name>
    <name type="common">Mite</name>
    <dbReference type="NCBI Taxonomy" id="40697"/>
    <lineage>
        <taxon>Eukaryota</taxon>
        <taxon>Metazoa</taxon>
        <taxon>Ecdysozoa</taxon>
        <taxon>Arthropoda</taxon>
        <taxon>Chelicerata</taxon>
        <taxon>Arachnida</taxon>
        <taxon>Acari</taxon>
        <taxon>Acariformes</taxon>
        <taxon>Sarcoptiformes</taxon>
        <taxon>Astigmata</taxon>
        <taxon>Glycyphagoidea</taxon>
        <taxon>Echimyopodidae</taxon>
        <taxon>Blomia</taxon>
    </lineage>
</organism>
<dbReference type="PANTHER" id="PTHR10870">
    <property type="entry name" value="CELL CYCLE CHECKPOINT PROTEIN RAD1"/>
    <property type="match status" value="1"/>
</dbReference>
<name>A0A9Q0RQA8_BLOTA</name>
<dbReference type="Proteomes" id="UP001142055">
    <property type="component" value="Chromosome 1"/>
</dbReference>
<dbReference type="GO" id="GO:0006281">
    <property type="term" value="P:DNA repair"/>
    <property type="evidence" value="ECO:0007669"/>
    <property type="project" value="UniProtKB-KW"/>
</dbReference>
<evidence type="ECO:0000256" key="3">
    <source>
        <dbReference type="ARBA" id="ARBA00022763"/>
    </source>
</evidence>
<dbReference type="AlphaFoldDB" id="A0A9Q0RQA8"/>
<keyword evidence="5" id="KW-0539">Nucleus</keyword>
<evidence type="ECO:0000256" key="5">
    <source>
        <dbReference type="ARBA" id="ARBA00023242"/>
    </source>
</evidence>